<dbReference type="InterPro" id="IPR003959">
    <property type="entry name" value="ATPase_AAA_core"/>
</dbReference>
<evidence type="ECO:0000256" key="3">
    <source>
        <dbReference type="ARBA" id="ARBA00022840"/>
    </source>
</evidence>
<comment type="function">
    <text evidence="4">Required for vesicle-mediated transport. Catalyzes the fusion of transport vesicles within the Golgi cisternae. Is also required for transport from the endoplasmic reticulum to the Golgi stack. Seems to function as a fusion protein required for the delivery of cargo proteins to all compartments of the Golgi stack independent of vesicle origin.</text>
</comment>
<keyword evidence="2 4" id="KW-0547">Nucleotide-binding</keyword>
<evidence type="ECO:0000259" key="6">
    <source>
        <dbReference type="Pfam" id="PF00004"/>
    </source>
</evidence>
<evidence type="ECO:0000256" key="4">
    <source>
        <dbReference type="RuleBase" id="RU367045"/>
    </source>
</evidence>
<evidence type="ECO:0000256" key="2">
    <source>
        <dbReference type="ARBA" id="ARBA00022741"/>
    </source>
</evidence>
<feature type="compositionally biased region" description="Polar residues" evidence="5">
    <location>
        <begin position="1"/>
        <end position="10"/>
    </location>
</feature>
<keyword evidence="9" id="KW-1185">Reference proteome</keyword>
<dbReference type="Proteomes" id="UP000271098">
    <property type="component" value="Unassembled WGS sequence"/>
</dbReference>
<dbReference type="GO" id="GO:0005795">
    <property type="term" value="C:Golgi stack"/>
    <property type="evidence" value="ECO:0007669"/>
    <property type="project" value="TreeGrafter"/>
</dbReference>
<dbReference type="PANTHER" id="PTHR23078">
    <property type="entry name" value="VESICULAR-FUSION PROTEIN NSF"/>
    <property type="match status" value="1"/>
</dbReference>
<keyword evidence="3 4" id="KW-0067">ATP-binding</keyword>
<evidence type="ECO:0000313" key="8">
    <source>
        <dbReference type="EMBL" id="VDN22796.1"/>
    </source>
</evidence>
<evidence type="ECO:0000313" key="9">
    <source>
        <dbReference type="Proteomes" id="UP000271098"/>
    </source>
</evidence>
<dbReference type="PANTHER" id="PTHR23078:SF3">
    <property type="entry name" value="VESICLE-FUSING ATPASE"/>
    <property type="match status" value="1"/>
</dbReference>
<feature type="domain" description="NSF AAA+ ATPase lid" evidence="7">
    <location>
        <begin position="199"/>
        <end position="260"/>
    </location>
</feature>
<organism evidence="10">
    <name type="scientific">Gongylonema pulchrum</name>
    <dbReference type="NCBI Taxonomy" id="637853"/>
    <lineage>
        <taxon>Eukaryota</taxon>
        <taxon>Metazoa</taxon>
        <taxon>Ecdysozoa</taxon>
        <taxon>Nematoda</taxon>
        <taxon>Chromadorea</taxon>
        <taxon>Rhabditida</taxon>
        <taxon>Spirurina</taxon>
        <taxon>Spiruromorpha</taxon>
        <taxon>Spiruroidea</taxon>
        <taxon>Gongylonematidae</taxon>
        <taxon>Gongylonema</taxon>
    </lineage>
</organism>
<dbReference type="EMBL" id="UYRT01080466">
    <property type="protein sequence ID" value="VDN22796.1"/>
    <property type="molecule type" value="Genomic_DNA"/>
</dbReference>
<dbReference type="GO" id="GO:0046872">
    <property type="term" value="F:metal ion binding"/>
    <property type="evidence" value="ECO:0007669"/>
    <property type="project" value="UniProtKB-UniRule"/>
</dbReference>
<sequence length="268" mass="30315">MPTGAEASNHSTDDNEVDARSTNEKPPSDSKRMNDRPFILDGMLNSMLPHIGPLDLSLYAFFSAYFRYVGVRKSGKSCLAALIAKNSDISIIKIYSPDDFLGMDEAAKVAKLKEIFEELSQLRLCILLLDDLEMLIDYWGFGDRYSSIVLRTIILLLRKTAQKPSSNRLIVIATVTSECAKYLSLRDCFTRTIEVPVLTEVAHLMAVIEDSNIFDKQQCQALANRLEKESKKYLIGIKQLLTDIELTKYCPSELRLPTLLQQICYCKQ</sequence>
<dbReference type="Gene3D" id="3.40.50.300">
    <property type="entry name" value="P-loop containing nucleotide triphosphate hydrolases"/>
    <property type="match status" value="1"/>
</dbReference>
<feature type="domain" description="ATPase AAA-type core" evidence="6">
    <location>
        <begin position="70"/>
        <end position="196"/>
    </location>
</feature>
<dbReference type="OrthoDB" id="9982946at2759"/>
<gene>
    <name evidence="8" type="ORF">GPUH_LOCUS13694</name>
</gene>
<reference evidence="8 9" key="2">
    <citation type="submission" date="2018-11" db="EMBL/GenBank/DDBJ databases">
        <authorList>
            <consortium name="Pathogen Informatics"/>
        </authorList>
    </citation>
    <scope>NUCLEOTIDE SEQUENCE [LARGE SCALE GENOMIC DNA]</scope>
</reference>
<comment type="subcellular location">
    <subcellularLocation>
        <location evidence="4">Cytoplasm</location>
    </subcellularLocation>
</comment>
<dbReference type="SUPFAM" id="SSF52540">
    <property type="entry name" value="P-loop containing nucleoside triphosphate hydrolases"/>
    <property type="match status" value="1"/>
</dbReference>
<dbReference type="InterPro" id="IPR027417">
    <property type="entry name" value="P-loop_NTPase"/>
</dbReference>
<comment type="catalytic activity">
    <reaction evidence="4">
        <text>ATP + H2O = ADP + phosphate + H(+)</text>
        <dbReference type="Rhea" id="RHEA:13065"/>
        <dbReference type="ChEBI" id="CHEBI:15377"/>
        <dbReference type="ChEBI" id="CHEBI:15378"/>
        <dbReference type="ChEBI" id="CHEBI:30616"/>
        <dbReference type="ChEBI" id="CHEBI:43474"/>
        <dbReference type="ChEBI" id="CHEBI:456216"/>
        <dbReference type="EC" id="3.6.4.6"/>
    </reaction>
</comment>
<keyword evidence="4" id="KW-0653">Protein transport</keyword>
<keyword evidence="4" id="KW-0479">Metal-binding</keyword>
<dbReference type="InterPro" id="IPR054419">
    <property type="entry name" value="NSF_ATPase_lid"/>
</dbReference>
<keyword evidence="4" id="KW-0963">Cytoplasm</keyword>
<dbReference type="Pfam" id="PF21964">
    <property type="entry name" value="NSF_ATPase_lid"/>
    <property type="match status" value="1"/>
</dbReference>
<dbReference type="Pfam" id="PF00004">
    <property type="entry name" value="AAA"/>
    <property type="match status" value="1"/>
</dbReference>
<name>A0A183DYA3_9BILA</name>
<evidence type="ECO:0000313" key="10">
    <source>
        <dbReference type="WBParaSite" id="GPUH_0001370901-mRNA-1"/>
    </source>
</evidence>
<dbReference type="WBParaSite" id="GPUH_0001370901-mRNA-1">
    <property type="protein sequence ID" value="GPUH_0001370901-mRNA-1"/>
    <property type="gene ID" value="GPUH_0001370901"/>
</dbReference>
<comment type="similarity">
    <text evidence="1 4">Belongs to the AAA ATPase family.</text>
</comment>
<dbReference type="AlphaFoldDB" id="A0A183DYA3"/>
<evidence type="ECO:0000259" key="7">
    <source>
        <dbReference type="Pfam" id="PF21964"/>
    </source>
</evidence>
<dbReference type="InterPro" id="IPR039812">
    <property type="entry name" value="Vesicle-fus_ATPase"/>
</dbReference>
<dbReference type="GO" id="GO:0005524">
    <property type="term" value="F:ATP binding"/>
    <property type="evidence" value="ECO:0007669"/>
    <property type="project" value="UniProtKB-UniRule"/>
</dbReference>
<evidence type="ECO:0000256" key="1">
    <source>
        <dbReference type="ARBA" id="ARBA00006914"/>
    </source>
</evidence>
<comment type="cofactor">
    <cofactor evidence="4">
        <name>Mg(2+)</name>
        <dbReference type="ChEBI" id="CHEBI:18420"/>
    </cofactor>
    <text evidence="4">Binds 1 Mg(2+) ion per subunit.</text>
</comment>
<keyword evidence="4" id="KW-0460">Magnesium</keyword>
<keyword evidence="4" id="KW-0813">Transport</keyword>
<dbReference type="GO" id="GO:0016887">
    <property type="term" value="F:ATP hydrolysis activity"/>
    <property type="evidence" value="ECO:0007669"/>
    <property type="project" value="InterPro"/>
</dbReference>
<accession>A0A183DYA3</accession>
<dbReference type="EC" id="3.6.4.6" evidence="4"/>
<reference evidence="10" key="1">
    <citation type="submission" date="2016-06" db="UniProtKB">
        <authorList>
            <consortium name="WormBaseParasite"/>
        </authorList>
    </citation>
    <scope>IDENTIFICATION</scope>
</reference>
<dbReference type="Gene3D" id="1.10.8.60">
    <property type="match status" value="1"/>
</dbReference>
<feature type="region of interest" description="Disordered" evidence="5">
    <location>
        <begin position="1"/>
        <end position="34"/>
    </location>
</feature>
<dbReference type="GO" id="GO:0035494">
    <property type="term" value="P:SNARE complex disassembly"/>
    <property type="evidence" value="ECO:0007669"/>
    <property type="project" value="InterPro"/>
</dbReference>
<keyword evidence="4" id="KW-0378">Hydrolase</keyword>
<protein>
    <recommendedName>
        <fullName evidence="4">Vesicle-fusing ATPase</fullName>
        <ecNumber evidence="4">3.6.4.6</ecNumber>
    </recommendedName>
</protein>
<proteinExistence type="inferred from homology"/>
<dbReference type="GO" id="GO:0043001">
    <property type="term" value="P:Golgi to plasma membrane protein transport"/>
    <property type="evidence" value="ECO:0007669"/>
    <property type="project" value="TreeGrafter"/>
</dbReference>
<dbReference type="FunFam" id="3.40.50.300:FF:000166">
    <property type="entry name" value="vesicle-fusing ATPase isoform X1"/>
    <property type="match status" value="1"/>
</dbReference>
<dbReference type="GO" id="GO:0006891">
    <property type="term" value="P:intra-Golgi vesicle-mediated transport"/>
    <property type="evidence" value="ECO:0007669"/>
    <property type="project" value="TreeGrafter"/>
</dbReference>
<keyword evidence="4" id="KW-0931">ER-Golgi transport</keyword>
<feature type="compositionally biased region" description="Basic and acidic residues" evidence="5">
    <location>
        <begin position="11"/>
        <end position="34"/>
    </location>
</feature>
<evidence type="ECO:0000256" key="5">
    <source>
        <dbReference type="SAM" id="MobiDB-lite"/>
    </source>
</evidence>